<keyword evidence="5 6" id="KW-0472">Membrane</keyword>
<evidence type="ECO:0000256" key="2">
    <source>
        <dbReference type="ARBA" id="ARBA00007362"/>
    </source>
</evidence>
<keyword evidence="4 6" id="KW-1133">Transmembrane helix</keyword>
<dbReference type="EMBL" id="CP012333">
    <property type="protein sequence ID" value="AKV04111.1"/>
    <property type="molecule type" value="Genomic_DNA"/>
</dbReference>
<feature type="transmembrane region" description="Helical" evidence="6">
    <location>
        <begin position="158"/>
        <end position="178"/>
    </location>
</feature>
<dbReference type="InterPro" id="IPR050638">
    <property type="entry name" value="AA-Vitamin_Transporters"/>
</dbReference>
<reference evidence="8 9" key="1">
    <citation type="submission" date="2015-08" db="EMBL/GenBank/DDBJ databases">
        <authorList>
            <person name="Babu N.S."/>
            <person name="Beckwith C.J."/>
            <person name="Beseler K.G."/>
            <person name="Brison A."/>
            <person name="Carone J.V."/>
            <person name="Caskin T.P."/>
            <person name="Diamond M."/>
            <person name="Durham M.E."/>
            <person name="Foxe J.M."/>
            <person name="Go M."/>
            <person name="Henderson B.A."/>
            <person name="Jones I.B."/>
            <person name="McGettigan J.A."/>
            <person name="Micheletti S.J."/>
            <person name="Nasrallah M.E."/>
            <person name="Ortiz D."/>
            <person name="Piller C.R."/>
            <person name="Privatt S.R."/>
            <person name="Schneider S.L."/>
            <person name="Sharp S."/>
            <person name="Smith T.C."/>
            <person name="Stanton J.D."/>
            <person name="Ullery H.E."/>
            <person name="Wilson R.J."/>
            <person name="Serrano M.G."/>
            <person name="Buck G."/>
            <person name="Lee V."/>
            <person name="Wang Y."/>
            <person name="Carvalho R."/>
            <person name="Voegtly L."/>
            <person name="Shi R."/>
            <person name="Duckworth R."/>
            <person name="Johnson A."/>
            <person name="Loviza R."/>
            <person name="Walstead R."/>
            <person name="Shah Z."/>
            <person name="Kiflezghi M."/>
            <person name="Wade K."/>
            <person name="Ball S.L."/>
            <person name="Bradley K.W."/>
            <person name="Asai D.J."/>
            <person name="Bowman C.A."/>
            <person name="Russell D.A."/>
            <person name="Pope W.H."/>
            <person name="Jacobs-Sera D."/>
            <person name="Hendrix R.W."/>
            <person name="Hatfull G.F."/>
        </authorList>
    </citation>
    <scope>NUCLEOTIDE SEQUENCE [LARGE SCALE GENOMIC DNA]</scope>
    <source>
        <strain evidence="8 9">DSM 27648</strain>
    </source>
</reference>
<organism evidence="8 9">
    <name type="scientific">Labilithrix luteola</name>
    <dbReference type="NCBI Taxonomy" id="1391654"/>
    <lineage>
        <taxon>Bacteria</taxon>
        <taxon>Pseudomonadati</taxon>
        <taxon>Myxococcota</taxon>
        <taxon>Polyangia</taxon>
        <taxon>Polyangiales</taxon>
        <taxon>Labilitrichaceae</taxon>
        <taxon>Labilithrix</taxon>
    </lineage>
</organism>
<gene>
    <name evidence="8" type="ORF">AKJ09_10774</name>
</gene>
<keyword evidence="3 6" id="KW-0812">Transmembrane</keyword>
<dbReference type="OrthoDB" id="9812547at2"/>
<keyword evidence="9" id="KW-1185">Reference proteome</keyword>
<dbReference type="RefSeq" id="WP_146654768.1">
    <property type="nucleotide sequence ID" value="NZ_CP012333.1"/>
</dbReference>
<feature type="domain" description="EamA" evidence="7">
    <location>
        <begin position="44"/>
        <end position="172"/>
    </location>
</feature>
<feature type="transmembrane region" description="Helical" evidence="6">
    <location>
        <begin position="184"/>
        <end position="201"/>
    </location>
</feature>
<evidence type="ECO:0000313" key="8">
    <source>
        <dbReference type="EMBL" id="AKV04111.1"/>
    </source>
</evidence>
<dbReference type="Proteomes" id="UP000064967">
    <property type="component" value="Chromosome"/>
</dbReference>
<dbReference type="Pfam" id="PF00892">
    <property type="entry name" value="EamA"/>
    <property type="match status" value="2"/>
</dbReference>
<evidence type="ECO:0000259" key="7">
    <source>
        <dbReference type="Pfam" id="PF00892"/>
    </source>
</evidence>
<dbReference type="SUPFAM" id="SSF103481">
    <property type="entry name" value="Multidrug resistance efflux transporter EmrE"/>
    <property type="match status" value="2"/>
</dbReference>
<evidence type="ECO:0000256" key="3">
    <source>
        <dbReference type="ARBA" id="ARBA00022692"/>
    </source>
</evidence>
<evidence type="ECO:0000256" key="4">
    <source>
        <dbReference type="ARBA" id="ARBA00022989"/>
    </source>
</evidence>
<accession>A0A0K1QEB5</accession>
<feature type="transmembrane region" description="Helical" evidence="6">
    <location>
        <begin position="70"/>
        <end position="88"/>
    </location>
</feature>
<feature type="transmembrane region" description="Helical" evidence="6">
    <location>
        <begin position="100"/>
        <end position="122"/>
    </location>
</feature>
<comment type="similarity">
    <text evidence="2">Belongs to the EamA transporter family.</text>
</comment>
<comment type="subcellular location">
    <subcellularLocation>
        <location evidence="1">Membrane</location>
        <topology evidence="1">Multi-pass membrane protein</topology>
    </subcellularLocation>
</comment>
<dbReference type="PANTHER" id="PTHR32322:SF2">
    <property type="entry name" value="EAMA DOMAIN-CONTAINING PROTEIN"/>
    <property type="match status" value="1"/>
</dbReference>
<feature type="transmembrane region" description="Helical" evidence="6">
    <location>
        <begin position="244"/>
        <end position="265"/>
    </location>
</feature>
<feature type="transmembrane region" description="Helical" evidence="6">
    <location>
        <begin position="213"/>
        <end position="232"/>
    </location>
</feature>
<dbReference type="InterPro" id="IPR037185">
    <property type="entry name" value="EmrE-like"/>
</dbReference>
<proteinExistence type="inferred from homology"/>
<feature type="domain" description="EamA" evidence="7">
    <location>
        <begin position="185"/>
        <end position="315"/>
    </location>
</feature>
<feature type="transmembrane region" description="Helical" evidence="6">
    <location>
        <begin position="128"/>
        <end position="146"/>
    </location>
</feature>
<dbReference type="KEGG" id="llu:AKJ09_10774"/>
<evidence type="ECO:0000313" key="9">
    <source>
        <dbReference type="Proteomes" id="UP000064967"/>
    </source>
</evidence>
<evidence type="ECO:0000256" key="5">
    <source>
        <dbReference type="ARBA" id="ARBA00023136"/>
    </source>
</evidence>
<protein>
    <submittedName>
        <fullName evidence="8">Permease of the drug/metabolite transporter (DMT) superfamily</fullName>
    </submittedName>
</protein>
<dbReference type="STRING" id="1391654.AKJ09_10774"/>
<dbReference type="GO" id="GO:0016020">
    <property type="term" value="C:membrane"/>
    <property type="evidence" value="ECO:0007669"/>
    <property type="project" value="UniProtKB-SubCell"/>
</dbReference>
<evidence type="ECO:0000256" key="6">
    <source>
        <dbReference type="SAM" id="Phobius"/>
    </source>
</evidence>
<feature type="transmembrane region" description="Helical" evidence="6">
    <location>
        <begin position="42"/>
        <end position="64"/>
    </location>
</feature>
<dbReference type="PANTHER" id="PTHR32322">
    <property type="entry name" value="INNER MEMBRANE TRANSPORTER"/>
    <property type="match status" value="1"/>
</dbReference>
<name>A0A0K1QEB5_9BACT</name>
<sequence length="320" mass="33132">MNASQVELAPPSTPIDLSSLHDVAASPASKTLRIVRRIDARLAFALVCVWLLWGSTYLAMRFVVSEIPPFMMAGSRFLCAGSALLAFARARGAAFPSAKTWTRAIPIGALLFLGGNGFIVVAEQSLPSTIAAAVCATTPLIVAAIGALRGDRPKRGELVGMAFGLCGVIVLALGTPLAGAGLRGLLIILGPITFALGSLLVRREGPSAGLAHSAAHMIAGGFWMIMTSLVLHERVPAHVGFGAIGAWLWLVVFGSLVGFSAYTWLLRNARPAVAMSFAYVNPIVAVLLGALIGGEPLGVGTIASTALIAVGVMCAILLRQ</sequence>
<evidence type="ECO:0000256" key="1">
    <source>
        <dbReference type="ARBA" id="ARBA00004141"/>
    </source>
</evidence>
<feature type="transmembrane region" description="Helical" evidence="6">
    <location>
        <begin position="272"/>
        <end position="292"/>
    </location>
</feature>
<dbReference type="InterPro" id="IPR000620">
    <property type="entry name" value="EamA_dom"/>
</dbReference>
<dbReference type="AlphaFoldDB" id="A0A0K1QEB5"/>
<feature type="transmembrane region" description="Helical" evidence="6">
    <location>
        <begin position="298"/>
        <end position="318"/>
    </location>
</feature>